<evidence type="ECO:0000313" key="3">
    <source>
        <dbReference type="Proteomes" id="UP000663879"/>
    </source>
</evidence>
<protein>
    <submittedName>
        <fullName evidence="2">Uncharacterized protein</fullName>
    </submittedName>
</protein>
<organism evidence="2 3">
    <name type="scientific">Brachionus calyciflorus</name>
    <dbReference type="NCBI Taxonomy" id="104777"/>
    <lineage>
        <taxon>Eukaryota</taxon>
        <taxon>Metazoa</taxon>
        <taxon>Spiralia</taxon>
        <taxon>Gnathifera</taxon>
        <taxon>Rotifera</taxon>
        <taxon>Eurotatoria</taxon>
        <taxon>Monogononta</taxon>
        <taxon>Pseudotrocha</taxon>
        <taxon>Ploima</taxon>
        <taxon>Brachionidae</taxon>
        <taxon>Brachionus</taxon>
    </lineage>
</organism>
<name>A0A814MG90_9BILA</name>
<evidence type="ECO:0000313" key="2">
    <source>
        <dbReference type="EMBL" id="CAF1079103.1"/>
    </source>
</evidence>
<dbReference type="AlphaFoldDB" id="A0A814MG90"/>
<keyword evidence="3" id="KW-1185">Reference proteome</keyword>
<comment type="caution">
    <text evidence="2">The sequence shown here is derived from an EMBL/GenBank/DDBJ whole genome shotgun (WGS) entry which is preliminary data.</text>
</comment>
<dbReference type="EMBL" id="CAJNOC010006490">
    <property type="protein sequence ID" value="CAF1079103.1"/>
    <property type="molecule type" value="Genomic_DNA"/>
</dbReference>
<reference evidence="2" key="1">
    <citation type="submission" date="2021-02" db="EMBL/GenBank/DDBJ databases">
        <authorList>
            <person name="Nowell W R."/>
        </authorList>
    </citation>
    <scope>NUCLEOTIDE SEQUENCE</scope>
    <source>
        <strain evidence="2">Ploen Becks lab</strain>
    </source>
</reference>
<sequence length="102" mass="11962">MSEGVLKTYYIDTLEKENTEIPNEVKVKKLNVSRKIKSEFENKNQIDPSVFQDAFISKKIFQKYDSSSNKNAEATEIKKEEKEEDEEESENDKANELDEETY</sequence>
<dbReference type="Proteomes" id="UP000663879">
    <property type="component" value="Unassembled WGS sequence"/>
</dbReference>
<gene>
    <name evidence="2" type="ORF">OXX778_LOCUS20105</name>
</gene>
<accession>A0A814MG90</accession>
<evidence type="ECO:0000256" key="1">
    <source>
        <dbReference type="SAM" id="MobiDB-lite"/>
    </source>
</evidence>
<feature type="region of interest" description="Disordered" evidence="1">
    <location>
        <begin position="64"/>
        <end position="102"/>
    </location>
</feature>
<proteinExistence type="predicted"/>